<dbReference type="NCBIfam" id="NF009154">
    <property type="entry name" value="PRK12497.3-3"/>
    <property type="match status" value="1"/>
</dbReference>
<dbReference type="CDD" id="cd20736">
    <property type="entry name" value="PoNe_Nuclease"/>
    <property type="match status" value="1"/>
</dbReference>
<dbReference type="SUPFAM" id="SSF52980">
    <property type="entry name" value="Restriction endonuclease-like"/>
    <property type="match status" value="1"/>
</dbReference>
<dbReference type="OrthoDB" id="9794876at2"/>
<dbReference type="Proteomes" id="UP000188324">
    <property type="component" value="Chromosome"/>
</dbReference>
<dbReference type="RefSeq" id="WP_077342289.1">
    <property type="nucleotide sequence ID" value="NZ_CP019605.1"/>
</dbReference>
<evidence type="ECO:0000313" key="4">
    <source>
        <dbReference type="Proteomes" id="UP000188324"/>
    </source>
</evidence>
<reference evidence="3 4" key="1">
    <citation type="journal article" date="2016" name="Int. J. Syst. Evol. Microbiol.">
        <title>Tessaracoccus flavus sp. nov., isolated from the drainage system of a lindane-producing factory.</title>
        <authorList>
            <person name="Kumari R."/>
            <person name="Singh P."/>
            <person name="Schumann P."/>
            <person name="Lal R."/>
        </authorList>
    </citation>
    <scope>NUCLEOTIDE SEQUENCE [LARGE SCALE GENOMIC DNA]</scope>
    <source>
        <strain evidence="3 4">RP1T</strain>
    </source>
</reference>
<dbReference type="Gene3D" id="3.40.1350.10">
    <property type="match status" value="1"/>
</dbReference>
<comment type="similarity">
    <text evidence="1 2">Belongs to the UPF0102 family.</text>
</comment>
<dbReference type="PANTHER" id="PTHR34039:SF1">
    <property type="entry name" value="UPF0102 PROTEIN YRAN"/>
    <property type="match status" value="1"/>
</dbReference>
<dbReference type="Pfam" id="PF02021">
    <property type="entry name" value="UPF0102"/>
    <property type="match status" value="1"/>
</dbReference>
<accession>A0A1Q2CFE5</accession>
<protein>
    <recommendedName>
        <fullName evidence="2">UPF0102 protein RPIT_08545</fullName>
    </recommendedName>
</protein>
<dbReference type="InterPro" id="IPR011856">
    <property type="entry name" value="tRNA_endonuc-like_dom_sf"/>
</dbReference>
<dbReference type="HAMAP" id="MF_00048">
    <property type="entry name" value="UPF0102"/>
    <property type="match status" value="1"/>
</dbReference>
<gene>
    <name evidence="3" type="ORF">RPIT_08545</name>
</gene>
<proteinExistence type="inferred from homology"/>
<dbReference type="STRING" id="1610493.RPIT_08545"/>
<name>A0A1Q2CFE5_9ACTN</name>
<evidence type="ECO:0000256" key="2">
    <source>
        <dbReference type="HAMAP-Rule" id="MF_00048"/>
    </source>
</evidence>
<dbReference type="GO" id="GO:0003676">
    <property type="term" value="F:nucleic acid binding"/>
    <property type="evidence" value="ECO:0007669"/>
    <property type="project" value="InterPro"/>
</dbReference>
<keyword evidence="4" id="KW-1185">Reference proteome</keyword>
<dbReference type="PANTHER" id="PTHR34039">
    <property type="entry name" value="UPF0102 PROTEIN YRAN"/>
    <property type="match status" value="1"/>
</dbReference>
<dbReference type="InterPro" id="IPR003509">
    <property type="entry name" value="UPF0102_YraN-like"/>
</dbReference>
<dbReference type="InterPro" id="IPR011335">
    <property type="entry name" value="Restrct_endonuc-II-like"/>
</dbReference>
<dbReference type="EMBL" id="CP019605">
    <property type="protein sequence ID" value="AQP44834.1"/>
    <property type="molecule type" value="Genomic_DNA"/>
</dbReference>
<dbReference type="AlphaFoldDB" id="A0A1Q2CFE5"/>
<organism evidence="3 4">
    <name type="scientific">Tessaracoccus flavus</name>
    <dbReference type="NCBI Taxonomy" id="1610493"/>
    <lineage>
        <taxon>Bacteria</taxon>
        <taxon>Bacillati</taxon>
        <taxon>Actinomycetota</taxon>
        <taxon>Actinomycetes</taxon>
        <taxon>Propionibacteriales</taxon>
        <taxon>Propionibacteriaceae</taxon>
        <taxon>Tessaracoccus</taxon>
    </lineage>
</organism>
<evidence type="ECO:0000313" key="3">
    <source>
        <dbReference type="EMBL" id="AQP44834.1"/>
    </source>
</evidence>
<dbReference type="KEGG" id="tfl:RPIT_08545"/>
<evidence type="ECO:0000256" key="1">
    <source>
        <dbReference type="ARBA" id="ARBA00006738"/>
    </source>
</evidence>
<sequence length="122" mass="13948">MESQRQSLGREGERRAAEHLERLGWTILERNWRCGDGEIDIVAYDPEASAIVVVEVKTRAGTGYGTPLETITYAKARRLRGLAAVYMRRSRRRAPRLRVDGVGVLLTRGEWTISHAQRIDEW</sequence>